<keyword evidence="2" id="KW-1185">Reference proteome</keyword>
<evidence type="ECO:0000313" key="1">
    <source>
        <dbReference type="EMBL" id="PAV77333.1"/>
    </source>
</evidence>
<reference evidence="1 2" key="1">
    <citation type="journal article" date="2017" name="Curr. Biol.">
        <title>Genome architecture and evolution of a unichromosomal asexual nematode.</title>
        <authorList>
            <person name="Fradin H."/>
            <person name="Zegar C."/>
            <person name="Gutwein M."/>
            <person name="Lucas J."/>
            <person name="Kovtun M."/>
            <person name="Corcoran D."/>
            <person name="Baugh L.R."/>
            <person name="Kiontke K."/>
            <person name="Gunsalus K."/>
            <person name="Fitch D.H."/>
            <person name="Piano F."/>
        </authorList>
    </citation>
    <scope>NUCLEOTIDE SEQUENCE [LARGE SCALE GENOMIC DNA]</scope>
    <source>
        <strain evidence="1">PF1309</strain>
    </source>
</reference>
<name>A0A2A2KU59_9BILA</name>
<gene>
    <name evidence="1" type="ORF">WR25_08412</name>
</gene>
<protein>
    <submittedName>
        <fullName evidence="1">Uncharacterized protein</fullName>
    </submittedName>
</protein>
<dbReference type="EMBL" id="LIAE01007728">
    <property type="protein sequence ID" value="PAV77333.1"/>
    <property type="molecule type" value="Genomic_DNA"/>
</dbReference>
<proteinExistence type="predicted"/>
<accession>A0A2A2KU59</accession>
<sequence>MLKRLPSHEPLDSFHDIMFTLQKVRYHENFNEFEIFMTSKFGPVDSEFDKEMSFDALRSRVDDDRASCTTALMLWKARDKQCIG</sequence>
<dbReference type="Proteomes" id="UP000218231">
    <property type="component" value="Unassembled WGS sequence"/>
</dbReference>
<dbReference type="AlphaFoldDB" id="A0A2A2KU59"/>
<organism evidence="1 2">
    <name type="scientific">Diploscapter pachys</name>
    <dbReference type="NCBI Taxonomy" id="2018661"/>
    <lineage>
        <taxon>Eukaryota</taxon>
        <taxon>Metazoa</taxon>
        <taxon>Ecdysozoa</taxon>
        <taxon>Nematoda</taxon>
        <taxon>Chromadorea</taxon>
        <taxon>Rhabditida</taxon>
        <taxon>Rhabditina</taxon>
        <taxon>Rhabditomorpha</taxon>
        <taxon>Rhabditoidea</taxon>
        <taxon>Rhabditidae</taxon>
        <taxon>Diploscapter</taxon>
    </lineage>
</organism>
<comment type="caution">
    <text evidence="1">The sequence shown here is derived from an EMBL/GenBank/DDBJ whole genome shotgun (WGS) entry which is preliminary data.</text>
</comment>
<evidence type="ECO:0000313" key="2">
    <source>
        <dbReference type="Proteomes" id="UP000218231"/>
    </source>
</evidence>